<dbReference type="PANTHER" id="PTHR32552">
    <property type="entry name" value="FERRICHROME IRON RECEPTOR-RELATED"/>
    <property type="match status" value="1"/>
</dbReference>
<comment type="similarity">
    <text evidence="2 14 15">Belongs to the TonB-dependent receptor family.</text>
</comment>
<proteinExistence type="inferred from homology"/>
<evidence type="ECO:0000256" key="12">
    <source>
        <dbReference type="ARBA" id="ARBA00023170"/>
    </source>
</evidence>
<name>A0A1V3L4D2_9PAST</name>
<evidence type="ECO:0000313" key="20">
    <source>
        <dbReference type="Proteomes" id="UP000188573"/>
    </source>
</evidence>
<keyword evidence="9" id="KW-0406">Ion transport</keyword>
<evidence type="ECO:0000256" key="14">
    <source>
        <dbReference type="PROSITE-ProRule" id="PRU01360"/>
    </source>
</evidence>
<feature type="chain" id="PRO_5013228725" evidence="16">
    <location>
        <begin position="24"/>
        <end position="697"/>
    </location>
</feature>
<feature type="domain" description="TonB-dependent receptor plug" evidence="18">
    <location>
        <begin position="50"/>
        <end position="147"/>
    </location>
</feature>
<evidence type="ECO:0000259" key="18">
    <source>
        <dbReference type="Pfam" id="PF07715"/>
    </source>
</evidence>
<keyword evidence="20" id="KW-1185">Reference proteome</keyword>
<dbReference type="PROSITE" id="PS52016">
    <property type="entry name" value="TONB_DEPENDENT_REC_3"/>
    <property type="match status" value="1"/>
</dbReference>
<evidence type="ECO:0000256" key="3">
    <source>
        <dbReference type="ARBA" id="ARBA00022448"/>
    </source>
</evidence>
<dbReference type="InterPro" id="IPR000531">
    <property type="entry name" value="Beta-barrel_TonB"/>
</dbReference>
<dbReference type="InterPro" id="IPR012910">
    <property type="entry name" value="Plug_dom"/>
</dbReference>
<sequence length="697" mass="76954">MKKTFVYSALASAVAFAMNSAYADEQKVEELDEITVTGGSMFRMGEVPFDQAKSTVAISSETLTREGVTKADELGRYQSGFTNQAFGNDTNTNWFRIRGAEATQAVDGMPSVSYGFFTPHTNVFGLEAIEITKGADSLTFGAAHSGGLINYVSKRPHKEQVGKGEFRTQLGNHNQYGVGIDYTGAFNAEETARYRFVANYFATDGEIDKTDNKTYYIAPSFEFDLTPKTRLTLLTSFQRDHGTPSSNFFPQDGTLVSTAKGKINRKTNLGDPVNDTETNRQYSLGYELEHDFDNGFRVNSSYRYAYVDNYHRGSYAYPAPYNASWTPISFADAGSYSLSRGVVFNDGTARSHTLDNHLSYDFQNDLIKNTLVAGFDYRHQKVNARYTLFGATSATDVFNPHVGYNQTQDVSAAPNTHIKSRQLGLYLQDSLTIKDTVKLGFGIRHDKARNDEHSSSQSVKANETSYSGSAMYLSPIGLNPYYSYTESFRLPTGLSGNQTLYKPNTTKQHEVGVKYLPTWLDGSISVAYFHAKDKGALISNGTGATVSSVDPIKRRGVEVQVDAQITPNISAILAYTYLKVERDTANGHIRQELFPRHSFSAAANYAFTEGALEGLTLGAGVRYMGSSVTAPQYGVYNSVRVPSATVVDLMANYAINKNWNAQVNVQNVGDRKFLSGCDTYCYYGASRNILATVSYKW</sequence>
<comment type="subcellular location">
    <subcellularLocation>
        <location evidence="1 14">Cell outer membrane</location>
        <topology evidence="1 14">Multi-pass membrane protein</topology>
    </subcellularLocation>
</comment>
<dbReference type="InterPro" id="IPR036942">
    <property type="entry name" value="Beta-barrel_TonB_sf"/>
</dbReference>
<organism evidence="19 20">
    <name type="scientific">Rodentibacter ratti</name>
    <dbReference type="NCBI Taxonomy" id="1906745"/>
    <lineage>
        <taxon>Bacteria</taxon>
        <taxon>Pseudomonadati</taxon>
        <taxon>Pseudomonadota</taxon>
        <taxon>Gammaproteobacteria</taxon>
        <taxon>Pasteurellales</taxon>
        <taxon>Pasteurellaceae</taxon>
        <taxon>Rodentibacter</taxon>
    </lineage>
</organism>
<evidence type="ECO:0000256" key="10">
    <source>
        <dbReference type="ARBA" id="ARBA00023077"/>
    </source>
</evidence>
<comment type="caution">
    <text evidence="19">The sequence shown here is derived from an EMBL/GenBank/DDBJ whole genome shotgun (WGS) entry which is preliminary data.</text>
</comment>
<dbReference type="EMBL" id="MLAG01000001">
    <property type="protein sequence ID" value="OOF84313.1"/>
    <property type="molecule type" value="Genomic_DNA"/>
</dbReference>
<gene>
    <name evidence="19" type="ORF">BKG92_00110</name>
</gene>
<evidence type="ECO:0000256" key="7">
    <source>
        <dbReference type="ARBA" id="ARBA00022729"/>
    </source>
</evidence>
<evidence type="ECO:0000259" key="17">
    <source>
        <dbReference type="Pfam" id="PF00593"/>
    </source>
</evidence>
<dbReference type="Gene3D" id="2.40.170.20">
    <property type="entry name" value="TonB-dependent receptor, beta-barrel domain"/>
    <property type="match status" value="1"/>
</dbReference>
<keyword evidence="6 14" id="KW-0812">Transmembrane</keyword>
<evidence type="ECO:0000256" key="9">
    <source>
        <dbReference type="ARBA" id="ARBA00023065"/>
    </source>
</evidence>
<evidence type="ECO:0000256" key="5">
    <source>
        <dbReference type="ARBA" id="ARBA00022496"/>
    </source>
</evidence>
<dbReference type="RefSeq" id="WP_077495216.1">
    <property type="nucleotide sequence ID" value="NZ_MLAG01000001.1"/>
</dbReference>
<evidence type="ECO:0000256" key="1">
    <source>
        <dbReference type="ARBA" id="ARBA00004571"/>
    </source>
</evidence>
<dbReference type="GO" id="GO:0015891">
    <property type="term" value="P:siderophore transport"/>
    <property type="evidence" value="ECO:0007669"/>
    <property type="project" value="InterPro"/>
</dbReference>
<dbReference type="NCBIfam" id="TIGR01783">
    <property type="entry name" value="TonB-siderophor"/>
    <property type="match status" value="1"/>
</dbReference>
<evidence type="ECO:0000256" key="15">
    <source>
        <dbReference type="RuleBase" id="RU003357"/>
    </source>
</evidence>
<dbReference type="InterPro" id="IPR010105">
    <property type="entry name" value="TonB_sidphr_rcpt"/>
</dbReference>
<evidence type="ECO:0000256" key="13">
    <source>
        <dbReference type="ARBA" id="ARBA00023237"/>
    </source>
</evidence>
<feature type="signal peptide" evidence="16">
    <location>
        <begin position="1"/>
        <end position="23"/>
    </location>
</feature>
<keyword evidence="11 14" id="KW-0472">Membrane</keyword>
<keyword evidence="10 15" id="KW-0798">TonB box</keyword>
<dbReference type="InterPro" id="IPR037066">
    <property type="entry name" value="Plug_dom_sf"/>
</dbReference>
<keyword evidence="8" id="KW-0408">Iron</keyword>
<keyword evidence="3 14" id="KW-0813">Transport</keyword>
<reference evidence="19 20" key="1">
    <citation type="submission" date="2016-10" db="EMBL/GenBank/DDBJ databases">
        <title>Rodentibacter gen. nov. and new species.</title>
        <authorList>
            <person name="Christensen H."/>
        </authorList>
    </citation>
    <scope>NUCLEOTIDE SEQUENCE [LARGE SCALE GENOMIC DNA]</scope>
    <source>
        <strain evidence="19 20">Ac81</strain>
    </source>
</reference>
<dbReference type="GO" id="GO:0009279">
    <property type="term" value="C:cell outer membrane"/>
    <property type="evidence" value="ECO:0007669"/>
    <property type="project" value="UniProtKB-SubCell"/>
</dbReference>
<dbReference type="Pfam" id="PF07715">
    <property type="entry name" value="Plug"/>
    <property type="match status" value="1"/>
</dbReference>
<feature type="domain" description="TonB-dependent receptor-like beta-barrel" evidence="17">
    <location>
        <begin position="224"/>
        <end position="668"/>
    </location>
</feature>
<dbReference type="GO" id="GO:0015344">
    <property type="term" value="F:siderophore uptake transmembrane transporter activity"/>
    <property type="evidence" value="ECO:0007669"/>
    <property type="project" value="TreeGrafter"/>
</dbReference>
<evidence type="ECO:0000256" key="4">
    <source>
        <dbReference type="ARBA" id="ARBA00022452"/>
    </source>
</evidence>
<keyword evidence="13 14" id="KW-0998">Cell outer membrane</keyword>
<evidence type="ECO:0000256" key="6">
    <source>
        <dbReference type="ARBA" id="ARBA00022692"/>
    </source>
</evidence>
<dbReference type="AlphaFoldDB" id="A0A1V3L4D2"/>
<dbReference type="CDD" id="cd01347">
    <property type="entry name" value="ligand_gated_channel"/>
    <property type="match status" value="1"/>
</dbReference>
<dbReference type="Pfam" id="PF00593">
    <property type="entry name" value="TonB_dep_Rec_b-barrel"/>
    <property type="match status" value="1"/>
</dbReference>
<keyword evidence="4 14" id="KW-1134">Transmembrane beta strand</keyword>
<dbReference type="Proteomes" id="UP000188573">
    <property type="component" value="Unassembled WGS sequence"/>
</dbReference>
<dbReference type="Gene3D" id="2.170.130.10">
    <property type="entry name" value="TonB-dependent receptor, plug domain"/>
    <property type="match status" value="1"/>
</dbReference>
<dbReference type="InterPro" id="IPR039426">
    <property type="entry name" value="TonB-dep_rcpt-like"/>
</dbReference>
<keyword evidence="12" id="KW-0675">Receptor</keyword>
<dbReference type="GO" id="GO:0038023">
    <property type="term" value="F:signaling receptor activity"/>
    <property type="evidence" value="ECO:0007669"/>
    <property type="project" value="InterPro"/>
</dbReference>
<accession>A0A1V3L4D2</accession>
<evidence type="ECO:0000256" key="16">
    <source>
        <dbReference type="SAM" id="SignalP"/>
    </source>
</evidence>
<evidence type="ECO:0000313" key="19">
    <source>
        <dbReference type="EMBL" id="OOF84313.1"/>
    </source>
</evidence>
<evidence type="ECO:0000256" key="11">
    <source>
        <dbReference type="ARBA" id="ARBA00023136"/>
    </source>
</evidence>
<evidence type="ECO:0000256" key="8">
    <source>
        <dbReference type="ARBA" id="ARBA00023004"/>
    </source>
</evidence>
<dbReference type="SUPFAM" id="SSF56935">
    <property type="entry name" value="Porins"/>
    <property type="match status" value="1"/>
</dbReference>
<dbReference type="PANTHER" id="PTHR32552:SF68">
    <property type="entry name" value="FERRICHROME OUTER MEMBRANE TRANSPORTER_PHAGE RECEPTOR"/>
    <property type="match status" value="1"/>
</dbReference>
<protein>
    <submittedName>
        <fullName evidence="19">CirA protein</fullName>
    </submittedName>
</protein>
<keyword evidence="5" id="KW-0410">Iron transport</keyword>
<keyword evidence="7 16" id="KW-0732">Signal</keyword>
<evidence type="ECO:0000256" key="2">
    <source>
        <dbReference type="ARBA" id="ARBA00009810"/>
    </source>
</evidence>